<gene>
    <name evidence="2" type="ORF">WICPIJ_005960</name>
</gene>
<feature type="compositionally biased region" description="Acidic residues" evidence="1">
    <location>
        <begin position="63"/>
        <end position="72"/>
    </location>
</feature>
<dbReference type="AlphaFoldDB" id="A0A9P8Q2N9"/>
<feature type="non-terminal residue" evidence="2">
    <location>
        <position position="1"/>
    </location>
</feature>
<feature type="region of interest" description="Disordered" evidence="1">
    <location>
        <begin position="53"/>
        <end position="73"/>
    </location>
</feature>
<sequence length="91" mass="10530">QLQKINTHLQTIPRCYELDPQLRELQQYLRGKLDCSSRVLGELVELIEDSYDDNEDLGYNSESETEEEEEVELSSIGDDGLRYILACFDKA</sequence>
<evidence type="ECO:0000256" key="1">
    <source>
        <dbReference type="SAM" id="MobiDB-lite"/>
    </source>
</evidence>
<accession>A0A9P8Q2N9</accession>
<comment type="caution">
    <text evidence="2">The sequence shown here is derived from an EMBL/GenBank/DDBJ whole genome shotgun (WGS) entry which is preliminary data.</text>
</comment>
<evidence type="ECO:0000313" key="3">
    <source>
        <dbReference type="Proteomes" id="UP000774326"/>
    </source>
</evidence>
<proteinExistence type="predicted"/>
<reference evidence="2" key="1">
    <citation type="journal article" date="2021" name="Open Biol.">
        <title>Shared evolutionary footprints suggest mitochondrial oxidative damage underlies multiple complex I losses in fungi.</title>
        <authorList>
            <person name="Schikora-Tamarit M.A."/>
            <person name="Marcet-Houben M."/>
            <person name="Nosek J."/>
            <person name="Gabaldon T."/>
        </authorList>
    </citation>
    <scope>NUCLEOTIDE SEQUENCE</scope>
    <source>
        <strain evidence="2">CBS2887</strain>
    </source>
</reference>
<dbReference type="Proteomes" id="UP000774326">
    <property type="component" value="Unassembled WGS sequence"/>
</dbReference>
<organism evidence="2 3">
    <name type="scientific">Wickerhamomyces pijperi</name>
    <name type="common">Yeast</name>
    <name type="synonym">Pichia pijperi</name>
    <dbReference type="NCBI Taxonomy" id="599730"/>
    <lineage>
        <taxon>Eukaryota</taxon>
        <taxon>Fungi</taxon>
        <taxon>Dikarya</taxon>
        <taxon>Ascomycota</taxon>
        <taxon>Saccharomycotina</taxon>
        <taxon>Saccharomycetes</taxon>
        <taxon>Phaffomycetales</taxon>
        <taxon>Wickerhamomycetaceae</taxon>
        <taxon>Wickerhamomyces</taxon>
    </lineage>
</organism>
<evidence type="ECO:0000313" key="2">
    <source>
        <dbReference type="EMBL" id="KAH3683087.1"/>
    </source>
</evidence>
<reference evidence="2" key="2">
    <citation type="submission" date="2021-01" db="EMBL/GenBank/DDBJ databases">
        <authorList>
            <person name="Schikora-Tamarit M.A."/>
        </authorList>
    </citation>
    <scope>NUCLEOTIDE SEQUENCE</scope>
    <source>
        <strain evidence="2">CBS2887</strain>
    </source>
</reference>
<dbReference type="EMBL" id="JAEUBG010003237">
    <property type="protein sequence ID" value="KAH3683087.1"/>
    <property type="molecule type" value="Genomic_DNA"/>
</dbReference>
<keyword evidence="3" id="KW-1185">Reference proteome</keyword>
<name>A0A9P8Q2N9_WICPI</name>
<protein>
    <submittedName>
        <fullName evidence="2">Uncharacterized protein</fullName>
    </submittedName>
</protein>